<protein>
    <submittedName>
        <fullName evidence="9">ABC transporter, permease protein</fullName>
    </submittedName>
</protein>
<feature type="domain" description="ABC transmembrane type-1" evidence="8">
    <location>
        <begin position="87"/>
        <end position="310"/>
    </location>
</feature>
<evidence type="ECO:0000256" key="6">
    <source>
        <dbReference type="ARBA" id="ARBA00023136"/>
    </source>
</evidence>
<dbReference type="eggNOG" id="COG1175">
    <property type="taxonomic scope" value="Bacteria"/>
</dbReference>
<comment type="subcellular location">
    <subcellularLocation>
        <location evidence="1 7">Cell membrane</location>
        <topology evidence="1 7">Multi-pass membrane protein</topology>
    </subcellularLocation>
</comment>
<comment type="similarity">
    <text evidence="7">Belongs to the binding-protein-dependent transport system permease family.</text>
</comment>
<feature type="transmembrane region" description="Helical" evidence="7">
    <location>
        <begin position="289"/>
        <end position="311"/>
    </location>
</feature>
<accession>U2KV46</accession>
<name>U2KV46_9FIRM</name>
<dbReference type="Pfam" id="PF00528">
    <property type="entry name" value="BPD_transp_1"/>
    <property type="match status" value="1"/>
</dbReference>
<feature type="transmembrane region" description="Helical" evidence="7">
    <location>
        <begin position="234"/>
        <end position="256"/>
    </location>
</feature>
<dbReference type="HOGENOM" id="CLU_016047_0_2_9"/>
<dbReference type="Gene3D" id="1.10.3720.10">
    <property type="entry name" value="MetI-like"/>
    <property type="match status" value="1"/>
</dbReference>
<proteinExistence type="inferred from homology"/>
<dbReference type="RefSeq" id="WP_021682962.1">
    <property type="nucleotide sequence ID" value="NZ_KI260451.1"/>
</dbReference>
<sequence length="347" mass="38485">MASAAQRRIKSISYAKYGYMFIAPFFLVYCFFQIWPLIQTFILSFQGNGADAGTFVGFDNYATILFGSGEGMGRRAKAMQELFLTSFKNTIILWFGNFIPQILLSLLLAVWFTDSKLHIPGVGFFKVVMYLPNIITAVSVAALFMRFISNSQLSAVNTLLLNAGNDAVSFEASAVWSRGIVMFIQTWLWFGNTMIMMMSGIMGINPSLFEAAAIDGASSGQVLRKVTLPLLRPMVVYTLITSMIGGLQMFDIPYLYHTGAGKINANLRTVAVFVYEQFRAGAKVHQPDYGIAGAASVILFIITAALGILVFRMNRDEDEHRKKQERKALVKEYKKQQKLAKNGGLGA</sequence>
<evidence type="ECO:0000256" key="1">
    <source>
        <dbReference type="ARBA" id="ARBA00004651"/>
    </source>
</evidence>
<dbReference type="AlphaFoldDB" id="U2KV46"/>
<dbReference type="OrthoDB" id="9787541at2"/>
<evidence type="ECO:0000313" key="9">
    <source>
        <dbReference type="EMBL" id="ERJ96157.1"/>
    </source>
</evidence>
<evidence type="ECO:0000256" key="5">
    <source>
        <dbReference type="ARBA" id="ARBA00022989"/>
    </source>
</evidence>
<evidence type="ECO:0000259" key="8">
    <source>
        <dbReference type="PROSITE" id="PS50928"/>
    </source>
</evidence>
<evidence type="ECO:0000256" key="2">
    <source>
        <dbReference type="ARBA" id="ARBA00022448"/>
    </source>
</evidence>
<dbReference type="Proteomes" id="UP000016662">
    <property type="component" value="Unassembled WGS sequence"/>
</dbReference>
<evidence type="ECO:0000256" key="7">
    <source>
        <dbReference type="RuleBase" id="RU363032"/>
    </source>
</evidence>
<keyword evidence="6 7" id="KW-0472">Membrane</keyword>
<dbReference type="GO" id="GO:0005886">
    <property type="term" value="C:plasma membrane"/>
    <property type="evidence" value="ECO:0007669"/>
    <property type="project" value="UniProtKB-SubCell"/>
</dbReference>
<dbReference type="GO" id="GO:0055085">
    <property type="term" value="P:transmembrane transport"/>
    <property type="evidence" value="ECO:0007669"/>
    <property type="project" value="InterPro"/>
</dbReference>
<keyword evidence="2 7" id="KW-0813">Transport</keyword>
<feature type="transmembrane region" description="Helical" evidence="7">
    <location>
        <begin position="91"/>
        <end position="112"/>
    </location>
</feature>
<dbReference type="SUPFAM" id="SSF161098">
    <property type="entry name" value="MetI-like"/>
    <property type="match status" value="1"/>
</dbReference>
<dbReference type="PATRIC" id="fig|411473.3.peg.1208"/>
<evidence type="ECO:0000256" key="3">
    <source>
        <dbReference type="ARBA" id="ARBA00022475"/>
    </source>
</evidence>
<feature type="transmembrane region" description="Helical" evidence="7">
    <location>
        <begin position="124"/>
        <end position="148"/>
    </location>
</feature>
<gene>
    <name evidence="9" type="ORF">RUMCAL_01491</name>
</gene>
<organism evidence="9 10">
    <name type="scientific">Ruminococcus callidus ATCC 27760</name>
    <dbReference type="NCBI Taxonomy" id="411473"/>
    <lineage>
        <taxon>Bacteria</taxon>
        <taxon>Bacillati</taxon>
        <taxon>Bacillota</taxon>
        <taxon>Clostridia</taxon>
        <taxon>Eubacteriales</taxon>
        <taxon>Oscillospiraceae</taxon>
        <taxon>Ruminococcus</taxon>
    </lineage>
</organism>
<comment type="caution">
    <text evidence="9">The sequence shown here is derived from an EMBL/GenBank/DDBJ whole genome shotgun (WGS) entry which is preliminary data.</text>
</comment>
<keyword evidence="3" id="KW-1003">Cell membrane</keyword>
<dbReference type="InterPro" id="IPR035906">
    <property type="entry name" value="MetI-like_sf"/>
</dbReference>
<feature type="transmembrane region" description="Helical" evidence="7">
    <location>
        <begin position="17"/>
        <end position="38"/>
    </location>
</feature>
<dbReference type="PANTHER" id="PTHR30193">
    <property type="entry name" value="ABC TRANSPORTER PERMEASE PROTEIN"/>
    <property type="match status" value="1"/>
</dbReference>
<dbReference type="EMBL" id="AWVF01000183">
    <property type="protein sequence ID" value="ERJ96157.1"/>
    <property type="molecule type" value="Genomic_DNA"/>
</dbReference>
<reference evidence="9 10" key="1">
    <citation type="submission" date="2013-07" db="EMBL/GenBank/DDBJ databases">
        <authorList>
            <person name="Weinstock G."/>
            <person name="Sodergren E."/>
            <person name="Wylie T."/>
            <person name="Fulton L."/>
            <person name="Fulton R."/>
            <person name="Fronick C."/>
            <person name="O'Laughlin M."/>
            <person name="Godfrey J."/>
            <person name="Miner T."/>
            <person name="Herter B."/>
            <person name="Appelbaum E."/>
            <person name="Cordes M."/>
            <person name="Lek S."/>
            <person name="Wollam A."/>
            <person name="Pepin K.H."/>
            <person name="Palsikar V.B."/>
            <person name="Mitreva M."/>
            <person name="Wilson R.K."/>
        </authorList>
    </citation>
    <scope>NUCLEOTIDE SEQUENCE [LARGE SCALE GENOMIC DNA]</scope>
    <source>
        <strain evidence="9 10">ATCC 27760</strain>
    </source>
</reference>
<dbReference type="PROSITE" id="PS50928">
    <property type="entry name" value="ABC_TM1"/>
    <property type="match status" value="1"/>
</dbReference>
<keyword evidence="5 7" id="KW-1133">Transmembrane helix</keyword>
<dbReference type="InterPro" id="IPR051393">
    <property type="entry name" value="ABC_transporter_permease"/>
</dbReference>
<keyword evidence="10" id="KW-1185">Reference proteome</keyword>
<dbReference type="InterPro" id="IPR000515">
    <property type="entry name" value="MetI-like"/>
</dbReference>
<dbReference type="PANTHER" id="PTHR30193:SF37">
    <property type="entry name" value="INNER MEMBRANE ABC TRANSPORTER PERMEASE PROTEIN YCJO"/>
    <property type="match status" value="1"/>
</dbReference>
<keyword evidence="4 7" id="KW-0812">Transmembrane</keyword>
<dbReference type="STRING" id="411473.RUMCAL_01491"/>
<evidence type="ECO:0000256" key="4">
    <source>
        <dbReference type="ARBA" id="ARBA00022692"/>
    </source>
</evidence>
<evidence type="ECO:0000313" key="10">
    <source>
        <dbReference type="Proteomes" id="UP000016662"/>
    </source>
</evidence>
<dbReference type="CDD" id="cd06261">
    <property type="entry name" value="TM_PBP2"/>
    <property type="match status" value="1"/>
</dbReference>